<protein>
    <submittedName>
        <fullName evidence="2">Uncharacterized protein</fullName>
    </submittedName>
</protein>
<comment type="caution">
    <text evidence="2">The sequence shown here is derived from an EMBL/GenBank/DDBJ whole genome shotgun (WGS) entry which is preliminary data.</text>
</comment>
<reference evidence="2" key="1">
    <citation type="submission" date="2023-03" db="EMBL/GenBank/DDBJ databases">
        <title>Massive genome expansion in bonnet fungi (Mycena s.s.) driven by repeated elements and novel gene families across ecological guilds.</title>
        <authorList>
            <consortium name="Lawrence Berkeley National Laboratory"/>
            <person name="Harder C.B."/>
            <person name="Miyauchi S."/>
            <person name="Viragh M."/>
            <person name="Kuo A."/>
            <person name="Thoen E."/>
            <person name="Andreopoulos B."/>
            <person name="Lu D."/>
            <person name="Skrede I."/>
            <person name="Drula E."/>
            <person name="Henrissat B."/>
            <person name="Morin E."/>
            <person name="Kohler A."/>
            <person name="Barry K."/>
            <person name="LaButti K."/>
            <person name="Morin E."/>
            <person name="Salamov A."/>
            <person name="Lipzen A."/>
            <person name="Mereny Z."/>
            <person name="Hegedus B."/>
            <person name="Baldrian P."/>
            <person name="Stursova M."/>
            <person name="Weitz H."/>
            <person name="Taylor A."/>
            <person name="Grigoriev I.V."/>
            <person name="Nagy L.G."/>
            <person name="Martin F."/>
            <person name="Kauserud H."/>
        </authorList>
    </citation>
    <scope>NUCLEOTIDE SEQUENCE</scope>
    <source>
        <strain evidence="2">CBHHK067</strain>
    </source>
</reference>
<gene>
    <name evidence="2" type="ORF">B0H17DRAFT_1197997</name>
</gene>
<sequence>MTSLGEASISLAQSALPSSKSTTTNVIVGAVILALSAFFVHYTSPMRLTAVLVAALHETEEAHLAAVEAGVLSGSDVHTEMLSSLQMKVSIIREASLCNSLSSSQALRELLKGHTLALLRCIWEVQGLQTHIEILKERQLRHLGLPGIGTPTRAVAFRRRYDRFNSFKRCKCS</sequence>
<accession>A0AAD7DRJ0</accession>
<keyword evidence="1" id="KW-0812">Transmembrane</keyword>
<keyword evidence="1" id="KW-0472">Membrane</keyword>
<evidence type="ECO:0000313" key="3">
    <source>
        <dbReference type="Proteomes" id="UP001221757"/>
    </source>
</evidence>
<evidence type="ECO:0000256" key="1">
    <source>
        <dbReference type="SAM" id="Phobius"/>
    </source>
</evidence>
<proteinExistence type="predicted"/>
<dbReference type="Proteomes" id="UP001221757">
    <property type="component" value="Unassembled WGS sequence"/>
</dbReference>
<dbReference type="EMBL" id="JARKIE010000034">
    <property type="protein sequence ID" value="KAJ7696490.1"/>
    <property type="molecule type" value="Genomic_DNA"/>
</dbReference>
<name>A0AAD7DRJ0_MYCRO</name>
<keyword evidence="1" id="KW-1133">Transmembrane helix</keyword>
<dbReference type="AlphaFoldDB" id="A0AAD7DRJ0"/>
<organism evidence="2 3">
    <name type="scientific">Mycena rosella</name>
    <name type="common">Pink bonnet</name>
    <name type="synonym">Agaricus rosellus</name>
    <dbReference type="NCBI Taxonomy" id="1033263"/>
    <lineage>
        <taxon>Eukaryota</taxon>
        <taxon>Fungi</taxon>
        <taxon>Dikarya</taxon>
        <taxon>Basidiomycota</taxon>
        <taxon>Agaricomycotina</taxon>
        <taxon>Agaricomycetes</taxon>
        <taxon>Agaricomycetidae</taxon>
        <taxon>Agaricales</taxon>
        <taxon>Marasmiineae</taxon>
        <taxon>Mycenaceae</taxon>
        <taxon>Mycena</taxon>
    </lineage>
</organism>
<evidence type="ECO:0000313" key="2">
    <source>
        <dbReference type="EMBL" id="KAJ7696490.1"/>
    </source>
</evidence>
<keyword evidence="3" id="KW-1185">Reference proteome</keyword>
<feature type="transmembrane region" description="Helical" evidence="1">
    <location>
        <begin position="24"/>
        <end position="42"/>
    </location>
</feature>